<dbReference type="AlphaFoldDB" id="A0A1A9EUW7"/>
<dbReference type="Proteomes" id="UP000078070">
    <property type="component" value="Chromosome"/>
</dbReference>
<evidence type="ECO:0000313" key="4">
    <source>
        <dbReference type="Proteomes" id="UP000078070"/>
    </source>
</evidence>
<dbReference type="InterPro" id="IPR055170">
    <property type="entry name" value="GFO_IDH_MocA-like_dom"/>
</dbReference>
<dbReference type="InterPro" id="IPR051450">
    <property type="entry name" value="Gfo/Idh/MocA_Oxidoreductases"/>
</dbReference>
<dbReference type="PANTHER" id="PTHR43377:SF8">
    <property type="entry name" value="BLR3664 PROTEIN"/>
    <property type="match status" value="1"/>
</dbReference>
<dbReference type="InterPro" id="IPR000683">
    <property type="entry name" value="Gfo/Idh/MocA-like_OxRdtase_N"/>
</dbReference>
<feature type="domain" description="Gfo/Idh/MocA-like oxidoreductase N-terminal" evidence="1">
    <location>
        <begin position="4"/>
        <end position="121"/>
    </location>
</feature>
<dbReference type="Gene3D" id="3.40.50.720">
    <property type="entry name" value="NAD(P)-binding Rossmann-like Domain"/>
    <property type="match status" value="1"/>
</dbReference>
<dbReference type="EMBL" id="CP015839">
    <property type="protein sequence ID" value="ANG61695.1"/>
    <property type="molecule type" value="Genomic_DNA"/>
</dbReference>
<dbReference type="Pfam" id="PF01408">
    <property type="entry name" value="GFO_IDH_MocA"/>
    <property type="match status" value="1"/>
</dbReference>
<evidence type="ECO:0000259" key="1">
    <source>
        <dbReference type="Pfam" id="PF01408"/>
    </source>
</evidence>
<dbReference type="Gene3D" id="3.30.360.10">
    <property type="entry name" value="Dihydrodipicolinate Reductase, domain 2"/>
    <property type="match status" value="1"/>
</dbReference>
<dbReference type="InterPro" id="IPR036291">
    <property type="entry name" value="NAD(P)-bd_dom_sf"/>
</dbReference>
<accession>A0A1A9EUW7</accession>
<feature type="domain" description="GFO/IDH/MocA-like oxidoreductase" evidence="2">
    <location>
        <begin position="130"/>
        <end position="266"/>
    </location>
</feature>
<dbReference type="SUPFAM" id="SSF55347">
    <property type="entry name" value="Glyceraldehyde-3-phosphate dehydrogenase-like, C-terminal domain"/>
    <property type="match status" value="1"/>
</dbReference>
<dbReference type="RefSeq" id="WP_067378362.1">
    <property type="nucleotide sequence ID" value="NZ_CP015839.1"/>
</dbReference>
<proteinExistence type="predicted"/>
<evidence type="ECO:0000313" key="3">
    <source>
        <dbReference type="EMBL" id="ANG61695.1"/>
    </source>
</evidence>
<gene>
    <name evidence="3" type="ORF">A8C75_03870</name>
</gene>
<name>A0A1A9EUW7_9GAMM</name>
<dbReference type="STRING" id="1821621.A8C75_03870"/>
<dbReference type="Pfam" id="PF22725">
    <property type="entry name" value="GFO_IDH_MocA_C3"/>
    <property type="match status" value="1"/>
</dbReference>
<keyword evidence="4" id="KW-1185">Reference proteome</keyword>
<dbReference type="KEGG" id="mars:A8C75_03870"/>
<sequence>MTPLKIAVVGAGIIGKAHMDLLVASEDCMLAAVVDPCADARTMAQSYGTTWFASLDELLNHGRPDGIILATPNHLHVEQGLACIAAAVPVLIEKPVAHTLEEGAKLLNAALSAKAKCLVGHHRYHSPIIAKAKQIIDEYVLGDLVAVSGSAMFFKPDAYFEQSPWRSRKGAGPILVNMVHEIGNLRYLCGEILEVQAMASSAQRNFEVEDTVALSLRFANGTLGSFILSDTAACARSWEQSSHENKSYAHYPDEDCYLIAGTQGSLAIPTLRMKRYPGQAERSWWKPFECSTLNVERLDPLAQQLVHFCAVIRDQASPLVSIADGLQNLRVIEAISLATRTGGSVQISN</sequence>
<dbReference type="PANTHER" id="PTHR43377">
    <property type="entry name" value="BILIVERDIN REDUCTASE A"/>
    <property type="match status" value="1"/>
</dbReference>
<reference evidence="4" key="1">
    <citation type="submission" date="2016-05" db="EMBL/GenBank/DDBJ databases">
        <authorList>
            <person name="Baek K."/>
            <person name="Yang S.-J."/>
        </authorList>
    </citation>
    <scope>NUCLEOTIDE SEQUENCE [LARGE SCALE GENOMIC DNA]</scope>
    <source>
        <strain evidence="4">ST58-10</strain>
    </source>
</reference>
<protein>
    <submittedName>
        <fullName evidence="3">Oxidoreductase</fullName>
    </submittedName>
</protein>
<evidence type="ECO:0000259" key="2">
    <source>
        <dbReference type="Pfam" id="PF22725"/>
    </source>
</evidence>
<dbReference type="GO" id="GO:0000166">
    <property type="term" value="F:nucleotide binding"/>
    <property type="evidence" value="ECO:0007669"/>
    <property type="project" value="InterPro"/>
</dbReference>
<organism evidence="3 4">
    <name type="scientific">Marinobacterium aestuarii</name>
    <dbReference type="NCBI Taxonomy" id="1821621"/>
    <lineage>
        <taxon>Bacteria</taxon>
        <taxon>Pseudomonadati</taxon>
        <taxon>Pseudomonadota</taxon>
        <taxon>Gammaproteobacteria</taxon>
        <taxon>Oceanospirillales</taxon>
        <taxon>Oceanospirillaceae</taxon>
        <taxon>Marinobacterium</taxon>
    </lineage>
</organism>
<dbReference type="OrthoDB" id="9774191at2"/>
<reference evidence="3 4" key="2">
    <citation type="journal article" date="2018" name="Int. J. Syst. Evol. Microbiol.">
        <title>Marinobacterium aestuarii sp. nov., a benzene-degrading marine bacterium isolated from estuary sediment.</title>
        <authorList>
            <person name="Bae S.S."/>
            <person name="Jung J."/>
            <person name="Chung D."/>
            <person name="Baek K."/>
        </authorList>
    </citation>
    <scope>NUCLEOTIDE SEQUENCE [LARGE SCALE GENOMIC DNA]</scope>
    <source>
        <strain evidence="3 4">ST58-10</strain>
    </source>
</reference>
<dbReference type="SUPFAM" id="SSF51735">
    <property type="entry name" value="NAD(P)-binding Rossmann-fold domains"/>
    <property type="match status" value="1"/>
</dbReference>